<organism evidence="2">
    <name type="scientific">marine metagenome</name>
    <dbReference type="NCBI Taxonomy" id="408172"/>
    <lineage>
        <taxon>unclassified sequences</taxon>
        <taxon>metagenomes</taxon>
        <taxon>ecological metagenomes</taxon>
    </lineage>
</organism>
<evidence type="ECO:0000256" key="1">
    <source>
        <dbReference type="SAM" id="MobiDB-lite"/>
    </source>
</evidence>
<dbReference type="EMBL" id="UINC01173210">
    <property type="protein sequence ID" value="SVD78683.1"/>
    <property type="molecule type" value="Genomic_DNA"/>
</dbReference>
<proteinExistence type="predicted"/>
<evidence type="ECO:0000313" key="2">
    <source>
        <dbReference type="EMBL" id="SVD78683.1"/>
    </source>
</evidence>
<name>A0A382Y5Z9_9ZZZZ</name>
<gene>
    <name evidence="2" type="ORF">METZ01_LOCUS431537</name>
</gene>
<feature type="compositionally biased region" description="Polar residues" evidence="1">
    <location>
        <begin position="74"/>
        <end position="87"/>
    </location>
</feature>
<sequence length="173" mass="19123">MKKTVLFISVLAYGYAAVAQDSQSCALIENARERLACFDQQFPRPDGAAALPRITSQPIRPPSTLGQRPATAPEFSSVQSTRQQTAPTPLPERPRGLFDFSDSIDLDSQIVAVRSGDQQRMVFRLANGQIWMQNSPRNLPIKSGDQVNIKSGFLGGYMLRTENGTATRVRRIQ</sequence>
<dbReference type="AlphaFoldDB" id="A0A382Y5Z9"/>
<feature type="region of interest" description="Disordered" evidence="1">
    <location>
        <begin position="48"/>
        <end position="96"/>
    </location>
</feature>
<protein>
    <submittedName>
        <fullName evidence="2">Uncharacterized protein</fullName>
    </submittedName>
</protein>
<accession>A0A382Y5Z9</accession>
<reference evidence="2" key="1">
    <citation type="submission" date="2018-05" db="EMBL/GenBank/DDBJ databases">
        <authorList>
            <person name="Lanie J.A."/>
            <person name="Ng W.-L."/>
            <person name="Kazmierczak K.M."/>
            <person name="Andrzejewski T.M."/>
            <person name="Davidsen T.M."/>
            <person name="Wayne K.J."/>
            <person name="Tettelin H."/>
            <person name="Glass J.I."/>
            <person name="Rusch D."/>
            <person name="Podicherti R."/>
            <person name="Tsui H.-C.T."/>
            <person name="Winkler M.E."/>
        </authorList>
    </citation>
    <scope>NUCLEOTIDE SEQUENCE</scope>
</reference>